<dbReference type="EMBL" id="BNCO01000004">
    <property type="protein sequence ID" value="GIL46542.1"/>
    <property type="molecule type" value="Genomic_DNA"/>
</dbReference>
<evidence type="ECO:0000313" key="2">
    <source>
        <dbReference type="EMBL" id="GIL46542.1"/>
    </source>
</evidence>
<name>A0A8J4EWF3_9CHLO</name>
<comment type="caution">
    <text evidence="2">The sequence shown here is derived from an EMBL/GenBank/DDBJ whole genome shotgun (WGS) entry which is preliminary data.</text>
</comment>
<keyword evidence="3" id="KW-1185">Reference proteome</keyword>
<evidence type="ECO:0000313" key="3">
    <source>
        <dbReference type="Proteomes" id="UP000747399"/>
    </source>
</evidence>
<sequence length="125" mass="13395">TTSVLPGCARQDVPPANASISGTHLRTWEAGSPGPHRISAHTNQKAKPAMPRQNCSLPSRLSSKASHTGRLSILDTRDGPSDCGVGAFRDNWGPRINLQAARLQTIFQATIPHAQSSPARLNQRL</sequence>
<accession>A0A8J4EWF3</accession>
<protein>
    <submittedName>
        <fullName evidence="2">Uncharacterized protein</fullName>
    </submittedName>
</protein>
<evidence type="ECO:0000256" key="1">
    <source>
        <dbReference type="SAM" id="MobiDB-lite"/>
    </source>
</evidence>
<feature type="region of interest" description="Disordered" evidence="1">
    <location>
        <begin position="28"/>
        <end position="80"/>
    </location>
</feature>
<dbReference type="Proteomes" id="UP000747399">
    <property type="component" value="Unassembled WGS sequence"/>
</dbReference>
<dbReference type="AlphaFoldDB" id="A0A8J4EWF3"/>
<feature type="compositionally biased region" description="Polar residues" evidence="1">
    <location>
        <begin position="53"/>
        <end position="66"/>
    </location>
</feature>
<organism evidence="2 3">
    <name type="scientific">Volvox africanus</name>
    <dbReference type="NCBI Taxonomy" id="51714"/>
    <lineage>
        <taxon>Eukaryota</taxon>
        <taxon>Viridiplantae</taxon>
        <taxon>Chlorophyta</taxon>
        <taxon>core chlorophytes</taxon>
        <taxon>Chlorophyceae</taxon>
        <taxon>CS clade</taxon>
        <taxon>Chlamydomonadales</taxon>
        <taxon>Volvocaceae</taxon>
        <taxon>Volvox</taxon>
    </lineage>
</organism>
<proteinExistence type="predicted"/>
<reference evidence="2" key="1">
    <citation type="journal article" date="2021" name="Proc. Natl. Acad. Sci. U.S.A.">
        <title>Three genomes in the algal genus Volvox reveal the fate of a haploid sex-determining region after a transition to homothallism.</title>
        <authorList>
            <person name="Yamamoto K."/>
            <person name="Hamaji T."/>
            <person name="Kawai-Toyooka H."/>
            <person name="Matsuzaki R."/>
            <person name="Takahashi F."/>
            <person name="Nishimura Y."/>
            <person name="Kawachi M."/>
            <person name="Noguchi H."/>
            <person name="Minakuchi Y."/>
            <person name="Umen J.G."/>
            <person name="Toyoda A."/>
            <person name="Nozaki H."/>
        </authorList>
    </citation>
    <scope>NUCLEOTIDE SEQUENCE</scope>
    <source>
        <strain evidence="2">NIES-3780</strain>
    </source>
</reference>
<feature type="non-terminal residue" evidence="2">
    <location>
        <position position="1"/>
    </location>
</feature>
<gene>
    <name evidence="2" type="ORF">Vafri_3523</name>
</gene>